<dbReference type="PANTHER" id="PTHR43685:SF13">
    <property type="entry name" value="O ANTIGEN BIOSYNTHESIS RHAMNOSYLTRANSFERASE RFBN"/>
    <property type="match status" value="1"/>
</dbReference>
<dbReference type="SUPFAM" id="SSF53448">
    <property type="entry name" value="Nucleotide-diphospho-sugar transferases"/>
    <property type="match status" value="1"/>
</dbReference>
<evidence type="ECO:0000259" key="1">
    <source>
        <dbReference type="Pfam" id="PF00535"/>
    </source>
</evidence>
<dbReference type="Pfam" id="PF00535">
    <property type="entry name" value="Glycos_transf_2"/>
    <property type="match status" value="1"/>
</dbReference>
<accession>A0A6J7JAN4</accession>
<gene>
    <name evidence="2" type="ORF">UFOPK3564_02902</name>
</gene>
<feature type="domain" description="Glycosyltransferase 2-like" evidence="1">
    <location>
        <begin position="5"/>
        <end position="113"/>
    </location>
</feature>
<reference evidence="2" key="1">
    <citation type="submission" date="2020-05" db="EMBL/GenBank/DDBJ databases">
        <authorList>
            <person name="Chiriac C."/>
            <person name="Salcher M."/>
            <person name="Ghai R."/>
            <person name="Kavagutti S V."/>
        </authorList>
    </citation>
    <scope>NUCLEOTIDE SEQUENCE</scope>
</reference>
<dbReference type="CDD" id="cd00761">
    <property type="entry name" value="Glyco_tranf_GTA_type"/>
    <property type="match status" value="1"/>
</dbReference>
<dbReference type="InterPro" id="IPR001173">
    <property type="entry name" value="Glyco_trans_2-like"/>
</dbReference>
<dbReference type="InterPro" id="IPR029044">
    <property type="entry name" value="Nucleotide-diphossugar_trans"/>
</dbReference>
<dbReference type="InterPro" id="IPR050834">
    <property type="entry name" value="Glycosyltransf_2"/>
</dbReference>
<dbReference type="GO" id="GO:0044010">
    <property type="term" value="P:single-species biofilm formation"/>
    <property type="evidence" value="ECO:0007669"/>
    <property type="project" value="TreeGrafter"/>
</dbReference>
<organism evidence="2">
    <name type="scientific">freshwater metagenome</name>
    <dbReference type="NCBI Taxonomy" id="449393"/>
    <lineage>
        <taxon>unclassified sequences</taxon>
        <taxon>metagenomes</taxon>
        <taxon>ecological metagenomes</taxon>
    </lineage>
</organism>
<protein>
    <submittedName>
        <fullName evidence="2">Unannotated protein</fullName>
    </submittedName>
</protein>
<evidence type="ECO:0000313" key="2">
    <source>
        <dbReference type="EMBL" id="CAB4940250.1"/>
    </source>
</evidence>
<dbReference type="Gene3D" id="3.90.550.10">
    <property type="entry name" value="Spore Coat Polysaccharide Biosynthesis Protein SpsA, Chain A"/>
    <property type="match status" value="1"/>
</dbReference>
<dbReference type="PANTHER" id="PTHR43685">
    <property type="entry name" value="GLYCOSYLTRANSFERASE"/>
    <property type="match status" value="1"/>
</dbReference>
<proteinExistence type="predicted"/>
<dbReference type="EMBL" id="CAFBMK010000236">
    <property type="protein sequence ID" value="CAB4940250.1"/>
    <property type="molecule type" value="Genomic_DNA"/>
</dbReference>
<dbReference type="AlphaFoldDB" id="A0A6J7JAN4"/>
<name>A0A6J7JAN4_9ZZZZ</name>
<sequence>MRSVSVAIPVLNGGPRLRAVLAALADQDGPRFELVVCDSGSSDGSDHAAAAAGARVVRIDRAEFGHGRTRNLLMRESTGDVVVFLTQDAIPARRDWLRTMLAAFDLAPDVALACGPYLPMPGATVTTSRELVEMFAGMAGPAGTPLFFRQADIPSPLRPSAATFHTDANGALLRSAWAGTPFRDVAYAEDQLLAIDLLRAGHARAFVPAAAVVHSHDYPFGERFRRLFDEFRALHEVYGLRSSAAPREVLGTVRLQTARDRAWALAHGASRGAADRATLASFVHHTERAAAAVAGTRADRLPPRVRQWCSRDGIAAVAPLNLDA</sequence>